<dbReference type="Proteomes" id="UP001162992">
    <property type="component" value="Chromosome 5"/>
</dbReference>
<evidence type="ECO:0000313" key="2">
    <source>
        <dbReference type="Proteomes" id="UP001162992"/>
    </source>
</evidence>
<proteinExistence type="predicted"/>
<dbReference type="EMBL" id="CM055096">
    <property type="protein sequence ID" value="KAJ7556798.1"/>
    <property type="molecule type" value="Genomic_DNA"/>
</dbReference>
<evidence type="ECO:0000313" key="1">
    <source>
        <dbReference type="EMBL" id="KAJ7556798.1"/>
    </source>
</evidence>
<name>A0ACC2DR83_DIPCM</name>
<organism evidence="1 2">
    <name type="scientific">Diphasiastrum complanatum</name>
    <name type="common">Issler's clubmoss</name>
    <name type="synonym">Lycopodium complanatum</name>
    <dbReference type="NCBI Taxonomy" id="34168"/>
    <lineage>
        <taxon>Eukaryota</taxon>
        <taxon>Viridiplantae</taxon>
        <taxon>Streptophyta</taxon>
        <taxon>Embryophyta</taxon>
        <taxon>Tracheophyta</taxon>
        <taxon>Lycopodiopsida</taxon>
        <taxon>Lycopodiales</taxon>
        <taxon>Lycopodiaceae</taxon>
        <taxon>Lycopodioideae</taxon>
        <taxon>Diphasiastrum</taxon>
    </lineage>
</organism>
<gene>
    <name evidence="1" type="ORF">O6H91_05G099200</name>
</gene>
<reference evidence="2" key="1">
    <citation type="journal article" date="2024" name="Proc. Natl. Acad. Sci. U.S.A.">
        <title>Extraordinary preservation of gene collinearity over three hundred million years revealed in homosporous lycophytes.</title>
        <authorList>
            <person name="Li C."/>
            <person name="Wickell D."/>
            <person name="Kuo L.Y."/>
            <person name="Chen X."/>
            <person name="Nie B."/>
            <person name="Liao X."/>
            <person name="Peng D."/>
            <person name="Ji J."/>
            <person name="Jenkins J."/>
            <person name="Williams M."/>
            <person name="Shu S."/>
            <person name="Plott C."/>
            <person name="Barry K."/>
            <person name="Rajasekar S."/>
            <person name="Grimwood J."/>
            <person name="Han X."/>
            <person name="Sun S."/>
            <person name="Hou Z."/>
            <person name="He W."/>
            <person name="Dai G."/>
            <person name="Sun C."/>
            <person name="Schmutz J."/>
            <person name="Leebens-Mack J.H."/>
            <person name="Li F.W."/>
            <person name="Wang L."/>
        </authorList>
    </citation>
    <scope>NUCLEOTIDE SEQUENCE [LARGE SCALE GENOMIC DNA]</scope>
    <source>
        <strain evidence="2">cv. PW_Plant_1</strain>
    </source>
</reference>
<keyword evidence="2" id="KW-1185">Reference proteome</keyword>
<comment type="caution">
    <text evidence="1">The sequence shown here is derived from an EMBL/GenBank/DDBJ whole genome shotgun (WGS) entry which is preliminary data.</text>
</comment>
<accession>A0ACC2DR83</accession>
<protein>
    <submittedName>
        <fullName evidence="1">Uncharacterized protein</fullName>
    </submittedName>
</protein>
<sequence length="689" mass="77786">MVLNAGTREMFDTTCGSLFRDLQLIWDEVGESEEVRDKILLQLEEECLEVYRRKVDQASSTRASLQQYIVDLEAEIARIYSCLGERPATIERHPGTLRQQLSFKAVCLDDLRQRKQERARQFQELKLHIHKTRCEISGISPEASPLCAPVNEDDLSLVRLERYQAEFEVVQKEKNDRLQKVLEYVNNVHQLCSVLTVDFLEAINEVHPSLNESRAGQFKSISNDTLDRLADVIKSLEEEKRKRMHKLQDLATSLIELWTLMDTSAEEQQMFRHVTCQLAASEREITSPGALALGIIEQAEIEVERLIQLKASRIKELVLKKTAELEDICRRAHMESDASSSQETLIALVESGIVDPSELLASVEEQIGKAKEEAFSRKEIMEKMEKWLAACEEESWLVEYNKDDNRYNASRAAHINLKRAERARATVGKIPALVESLTAKTRTWEEERGKLFLYDGVRLLAILGEYNLLREEKEEERRKLRDKKRLQEQLIHEQETLFGSRPSPNKSNLKKGQGFGLRAANGAASPANNRRLSVGGAMLQAATPESLTRSRLGTSAKIESRNDQLHTSGGARNNFTFNDDTAAELASVGGGNGSLLASDFSDKESPRTPLTPVPLSAAKSNILQSEDGYNTNQLMGSPNIIGVKNISSMGEELHHQAKQESEYSFEERRAALPHYHIKNAAVHTELTRI</sequence>